<comment type="caution">
    <text evidence="2">The sequence shown here is derived from an EMBL/GenBank/DDBJ whole genome shotgun (WGS) entry which is preliminary data.</text>
</comment>
<reference evidence="2 3" key="1">
    <citation type="journal article" date="2019" name="Int. J. Syst. Evol. Microbiol.">
        <title>The Global Catalogue of Microorganisms (GCM) 10K type strain sequencing project: providing services to taxonomists for standard genome sequencing and annotation.</title>
        <authorList>
            <consortium name="The Broad Institute Genomics Platform"/>
            <consortium name="The Broad Institute Genome Sequencing Center for Infectious Disease"/>
            <person name="Wu L."/>
            <person name="Ma J."/>
        </authorList>
    </citation>
    <scope>NUCLEOTIDE SEQUENCE [LARGE SCALE GENOMIC DNA]</scope>
    <source>
        <strain evidence="2 3">JCM 15589</strain>
    </source>
</reference>
<protein>
    <submittedName>
        <fullName evidence="2">Methionine synthase</fullName>
    </submittedName>
</protein>
<gene>
    <name evidence="2" type="ORF">GCM10009809_01200</name>
</gene>
<keyword evidence="3" id="KW-1185">Reference proteome</keyword>
<accession>A0ABN2INS4</accession>
<feature type="compositionally biased region" description="Gly residues" evidence="1">
    <location>
        <begin position="327"/>
        <end position="340"/>
    </location>
</feature>
<dbReference type="Proteomes" id="UP001501138">
    <property type="component" value="Unassembled WGS sequence"/>
</dbReference>
<feature type="region of interest" description="Disordered" evidence="1">
    <location>
        <begin position="327"/>
        <end position="346"/>
    </location>
</feature>
<organism evidence="2 3">
    <name type="scientific">Isoptericola hypogeus</name>
    <dbReference type="NCBI Taxonomy" id="300179"/>
    <lineage>
        <taxon>Bacteria</taxon>
        <taxon>Bacillati</taxon>
        <taxon>Actinomycetota</taxon>
        <taxon>Actinomycetes</taxon>
        <taxon>Micrococcales</taxon>
        <taxon>Promicromonosporaceae</taxon>
        <taxon>Isoptericola</taxon>
    </lineage>
</organism>
<evidence type="ECO:0000313" key="3">
    <source>
        <dbReference type="Proteomes" id="UP001501138"/>
    </source>
</evidence>
<dbReference type="InterPro" id="IPR038071">
    <property type="entry name" value="UROD/MetE-like_sf"/>
</dbReference>
<dbReference type="EMBL" id="BAAAPM010000002">
    <property type="protein sequence ID" value="GAA1708746.1"/>
    <property type="molecule type" value="Genomic_DNA"/>
</dbReference>
<evidence type="ECO:0000313" key="2">
    <source>
        <dbReference type="EMBL" id="GAA1708746.1"/>
    </source>
</evidence>
<name>A0ABN2INS4_9MICO</name>
<dbReference type="SUPFAM" id="SSF51726">
    <property type="entry name" value="UROD/MetE-like"/>
    <property type="match status" value="1"/>
</dbReference>
<evidence type="ECO:0000256" key="1">
    <source>
        <dbReference type="SAM" id="MobiDB-lite"/>
    </source>
</evidence>
<proteinExistence type="predicted"/>
<sequence length="367" mass="36882">MEMTTVSGHGPWPGGTRDVLEAQLTVLDDLAALPTGVGVVPFLVQLSGRGPGADAVGRTGAMLAEMPVELGPHGWKLADADGVDERRAHGLLREDLGALAVAAHGHSGPLAVEVVGPWTLAAELWSARGDRVLSDVGARADLTLALAEAVRAHVADVRTQVPGAEVVVQLAEPLLGQVHAGVLPSFSGYSRLRAVAGPDVVDGLRPVVDAAHDAGATVVVHLGATWVGVPPVALAGADAVGLDLAALGRGGGNGQGPGGWNERAWELVARATERGVSLWAGLPPARVSQCAGPALGELADLLSVPWRRIGLPAAGLADVTLLGAGAGNGPAGPGDPGRAGLGPPDQHRALLANLGRVAEVVGERADA</sequence>